<dbReference type="AlphaFoldDB" id="A0A2I0WIH8"/>
<proteinExistence type="predicted"/>
<evidence type="ECO:0000259" key="2">
    <source>
        <dbReference type="Pfam" id="PF10536"/>
    </source>
</evidence>
<dbReference type="EMBL" id="KZ502594">
    <property type="protein sequence ID" value="PKU75461.1"/>
    <property type="molecule type" value="Genomic_DNA"/>
</dbReference>
<sequence length="249" mass="29417">MEAIFFVGLDSVSQMKYKTMDHHLLTGLVETWSPQMNTFHLLVGERSIMLQDVLMILGIKIYGPSFVGHLVVGSSRRWLSWPDCCDDLLGQHSDPDILYHDPFNPWITIKFRMGQAYVQICVPLRWLRLTFCRDSYIDLFEMDFWRHMRVYILFLLGCHLLSAILGSEFHLQYFSLMEDIAIFRTYSFGGVVLAHLYREQFEETRSKRANIAWCIYLLQIWAWEHLHVGRPQFHVPFPIQLDGLSIRIR</sequence>
<evidence type="ECO:0000256" key="1">
    <source>
        <dbReference type="SAM" id="Phobius"/>
    </source>
</evidence>
<protein>
    <submittedName>
        <fullName evidence="3">Serine/threonine-protein phosphatase 7 long form like</fullName>
    </submittedName>
</protein>
<evidence type="ECO:0000313" key="3">
    <source>
        <dbReference type="EMBL" id="PKU75461.1"/>
    </source>
</evidence>
<name>A0A2I0WIH8_9ASPA</name>
<dbReference type="GO" id="GO:0010073">
    <property type="term" value="P:meristem maintenance"/>
    <property type="evidence" value="ECO:0007669"/>
    <property type="project" value="InterPro"/>
</dbReference>
<keyword evidence="1" id="KW-1133">Transmembrane helix</keyword>
<dbReference type="Proteomes" id="UP000233837">
    <property type="component" value="Unassembled WGS sequence"/>
</dbReference>
<dbReference type="STRING" id="906689.A0A2I0WIH8"/>
<dbReference type="PANTHER" id="PTHR46033">
    <property type="entry name" value="PROTEIN MAIN-LIKE 2"/>
    <property type="match status" value="1"/>
</dbReference>
<feature type="domain" description="Aminotransferase-like plant mobile" evidence="2">
    <location>
        <begin position="16"/>
        <end position="233"/>
    </location>
</feature>
<evidence type="ECO:0000313" key="4">
    <source>
        <dbReference type="Proteomes" id="UP000233837"/>
    </source>
</evidence>
<dbReference type="InterPro" id="IPR044824">
    <property type="entry name" value="MAIN-like"/>
</dbReference>
<feature type="transmembrane region" description="Helical" evidence="1">
    <location>
        <begin position="150"/>
        <end position="174"/>
    </location>
</feature>
<keyword evidence="4" id="KW-1185">Reference proteome</keyword>
<organism evidence="3 4">
    <name type="scientific">Dendrobium catenatum</name>
    <dbReference type="NCBI Taxonomy" id="906689"/>
    <lineage>
        <taxon>Eukaryota</taxon>
        <taxon>Viridiplantae</taxon>
        <taxon>Streptophyta</taxon>
        <taxon>Embryophyta</taxon>
        <taxon>Tracheophyta</taxon>
        <taxon>Spermatophyta</taxon>
        <taxon>Magnoliopsida</taxon>
        <taxon>Liliopsida</taxon>
        <taxon>Asparagales</taxon>
        <taxon>Orchidaceae</taxon>
        <taxon>Epidendroideae</taxon>
        <taxon>Malaxideae</taxon>
        <taxon>Dendrobiinae</taxon>
        <taxon>Dendrobium</taxon>
    </lineage>
</organism>
<keyword evidence="1" id="KW-0472">Membrane</keyword>
<feature type="transmembrane region" description="Helical" evidence="1">
    <location>
        <begin position="180"/>
        <end position="197"/>
    </location>
</feature>
<dbReference type="PANTHER" id="PTHR46033:SF8">
    <property type="entry name" value="PROTEIN MAINTENANCE OF MERISTEMS-LIKE"/>
    <property type="match status" value="1"/>
</dbReference>
<keyword evidence="1" id="KW-0812">Transmembrane</keyword>
<reference evidence="3 4" key="2">
    <citation type="journal article" date="2017" name="Nature">
        <title>The Apostasia genome and the evolution of orchids.</title>
        <authorList>
            <person name="Zhang G.Q."/>
            <person name="Liu K.W."/>
            <person name="Li Z."/>
            <person name="Lohaus R."/>
            <person name="Hsiao Y.Y."/>
            <person name="Niu S.C."/>
            <person name="Wang J.Y."/>
            <person name="Lin Y.C."/>
            <person name="Xu Q."/>
            <person name="Chen L.J."/>
            <person name="Yoshida K."/>
            <person name="Fujiwara S."/>
            <person name="Wang Z.W."/>
            <person name="Zhang Y.Q."/>
            <person name="Mitsuda N."/>
            <person name="Wang M."/>
            <person name="Liu G.H."/>
            <person name="Pecoraro L."/>
            <person name="Huang H.X."/>
            <person name="Xiao X.J."/>
            <person name="Lin M."/>
            <person name="Wu X.Y."/>
            <person name="Wu W.L."/>
            <person name="Chen Y.Y."/>
            <person name="Chang S.B."/>
            <person name="Sakamoto S."/>
            <person name="Ohme-Takagi M."/>
            <person name="Yagi M."/>
            <person name="Zeng S.J."/>
            <person name="Shen C.Y."/>
            <person name="Yeh C.M."/>
            <person name="Luo Y.B."/>
            <person name="Tsai W.C."/>
            <person name="Van de Peer Y."/>
            <person name="Liu Z.J."/>
        </authorList>
    </citation>
    <scope>NUCLEOTIDE SEQUENCE [LARGE SCALE GENOMIC DNA]</scope>
    <source>
        <tissue evidence="3">The whole plant</tissue>
    </source>
</reference>
<gene>
    <name evidence="3" type="ORF">MA16_Dca023047</name>
</gene>
<dbReference type="InterPro" id="IPR019557">
    <property type="entry name" value="AminoTfrase-like_pln_mobile"/>
</dbReference>
<accession>A0A2I0WIH8</accession>
<dbReference type="Pfam" id="PF10536">
    <property type="entry name" value="PMD"/>
    <property type="match status" value="1"/>
</dbReference>
<reference evidence="3 4" key="1">
    <citation type="journal article" date="2016" name="Sci. Rep.">
        <title>The Dendrobium catenatum Lindl. genome sequence provides insights into polysaccharide synthase, floral development and adaptive evolution.</title>
        <authorList>
            <person name="Zhang G.Q."/>
            <person name="Xu Q."/>
            <person name="Bian C."/>
            <person name="Tsai W.C."/>
            <person name="Yeh C.M."/>
            <person name="Liu K.W."/>
            <person name="Yoshida K."/>
            <person name="Zhang L.S."/>
            <person name="Chang S.B."/>
            <person name="Chen F."/>
            <person name="Shi Y."/>
            <person name="Su Y.Y."/>
            <person name="Zhang Y.Q."/>
            <person name="Chen L.J."/>
            <person name="Yin Y."/>
            <person name="Lin M."/>
            <person name="Huang H."/>
            <person name="Deng H."/>
            <person name="Wang Z.W."/>
            <person name="Zhu S.L."/>
            <person name="Zhao X."/>
            <person name="Deng C."/>
            <person name="Niu S.C."/>
            <person name="Huang J."/>
            <person name="Wang M."/>
            <person name="Liu G.H."/>
            <person name="Yang H.J."/>
            <person name="Xiao X.J."/>
            <person name="Hsiao Y.Y."/>
            <person name="Wu W.L."/>
            <person name="Chen Y.Y."/>
            <person name="Mitsuda N."/>
            <person name="Ohme-Takagi M."/>
            <person name="Luo Y.B."/>
            <person name="Van de Peer Y."/>
            <person name="Liu Z.J."/>
        </authorList>
    </citation>
    <scope>NUCLEOTIDE SEQUENCE [LARGE SCALE GENOMIC DNA]</scope>
    <source>
        <tissue evidence="3">The whole plant</tissue>
    </source>
</reference>